<evidence type="ECO:0000313" key="2">
    <source>
        <dbReference type="Proteomes" id="UP000784294"/>
    </source>
</evidence>
<reference evidence="1" key="1">
    <citation type="submission" date="2018-11" db="EMBL/GenBank/DDBJ databases">
        <authorList>
            <consortium name="Pathogen Informatics"/>
        </authorList>
    </citation>
    <scope>NUCLEOTIDE SEQUENCE</scope>
</reference>
<evidence type="ECO:0000313" key="1">
    <source>
        <dbReference type="EMBL" id="VEL43219.1"/>
    </source>
</evidence>
<proteinExistence type="predicted"/>
<accession>A0A448XRM2</accession>
<name>A0A448XRM2_9PLAT</name>
<dbReference type="EMBL" id="CAAALY010279682">
    <property type="protein sequence ID" value="VEL43219.1"/>
    <property type="molecule type" value="Genomic_DNA"/>
</dbReference>
<organism evidence="1 2">
    <name type="scientific">Protopolystoma xenopodis</name>
    <dbReference type="NCBI Taxonomy" id="117903"/>
    <lineage>
        <taxon>Eukaryota</taxon>
        <taxon>Metazoa</taxon>
        <taxon>Spiralia</taxon>
        <taxon>Lophotrochozoa</taxon>
        <taxon>Platyhelminthes</taxon>
        <taxon>Monogenea</taxon>
        <taxon>Polyopisthocotylea</taxon>
        <taxon>Polystomatidea</taxon>
        <taxon>Polystomatidae</taxon>
        <taxon>Protopolystoma</taxon>
    </lineage>
</organism>
<protein>
    <submittedName>
        <fullName evidence="1">Uncharacterized protein</fullName>
    </submittedName>
</protein>
<dbReference type="AlphaFoldDB" id="A0A448XRM2"/>
<keyword evidence="2" id="KW-1185">Reference proteome</keyword>
<sequence length="101" mass="11698">MKWRLAVKCVDADTVLYTAPSIHFLCAPRLHFLYPIRLNNMRRRQPTPSGAFHGSTGDLAAEFDTSLVNRMFSARLFWQEATLILHNPPPPLQAYLWLFRL</sequence>
<dbReference type="Proteomes" id="UP000784294">
    <property type="component" value="Unassembled WGS sequence"/>
</dbReference>
<gene>
    <name evidence="1" type="ORF">PXEA_LOCUS36659</name>
</gene>
<comment type="caution">
    <text evidence="1">The sequence shown here is derived from an EMBL/GenBank/DDBJ whole genome shotgun (WGS) entry which is preliminary data.</text>
</comment>